<dbReference type="Proteomes" id="UP001301769">
    <property type="component" value="Unassembled WGS sequence"/>
</dbReference>
<reference evidence="1" key="2">
    <citation type="submission" date="2023-05" db="EMBL/GenBank/DDBJ databases">
        <authorList>
            <consortium name="Lawrence Berkeley National Laboratory"/>
            <person name="Steindorff A."/>
            <person name="Hensen N."/>
            <person name="Bonometti L."/>
            <person name="Westerberg I."/>
            <person name="Brannstrom I.O."/>
            <person name="Guillou S."/>
            <person name="Cros-Aarteil S."/>
            <person name="Calhoun S."/>
            <person name="Haridas S."/>
            <person name="Kuo A."/>
            <person name="Mondo S."/>
            <person name="Pangilinan J."/>
            <person name="Riley R."/>
            <person name="Labutti K."/>
            <person name="Andreopoulos B."/>
            <person name="Lipzen A."/>
            <person name="Chen C."/>
            <person name="Yanf M."/>
            <person name="Daum C."/>
            <person name="Ng V."/>
            <person name="Clum A."/>
            <person name="Ohm R."/>
            <person name="Martin F."/>
            <person name="Silar P."/>
            <person name="Natvig D."/>
            <person name="Lalanne C."/>
            <person name="Gautier V."/>
            <person name="Ament-Velasquez S.L."/>
            <person name="Kruys A."/>
            <person name="Hutchinson M.I."/>
            <person name="Powell A.J."/>
            <person name="Barry K."/>
            <person name="Miller A.N."/>
            <person name="Grigoriev I.V."/>
            <person name="Debuchy R."/>
            <person name="Gladieux P."/>
            <person name="Thoren M.H."/>
            <person name="Johannesson H."/>
        </authorList>
    </citation>
    <scope>NUCLEOTIDE SEQUENCE</scope>
    <source>
        <strain evidence="1">PSN293</strain>
    </source>
</reference>
<dbReference type="PANTHER" id="PTHR10622">
    <property type="entry name" value="HET DOMAIN-CONTAINING PROTEIN"/>
    <property type="match status" value="1"/>
</dbReference>
<dbReference type="AlphaFoldDB" id="A0AAN6XTN0"/>
<evidence type="ECO:0000313" key="2">
    <source>
        <dbReference type="Proteomes" id="UP001301769"/>
    </source>
</evidence>
<dbReference type="PANTHER" id="PTHR10622:SF12">
    <property type="entry name" value="HET DOMAIN-CONTAINING PROTEIN"/>
    <property type="match status" value="1"/>
</dbReference>
<accession>A0AAN6XTN0</accession>
<gene>
    <name evidence="1" type="ORF">QBC37DRAFT_270186</name>
</gene>
<sequence>KLGTKKDHVALLFSITNIDVNILIGKGDLSDIGVARKISWALKRKTFGVEDMAYCLLGLFDVNIPLI</sequence>
<dbReference type="EMBL" id="MU858423">
    <property type="protein sequence ID" value="KAK4206396.1"/>
    <property type="molecule type" value="Genomic_DNA"/>
</dbReference>
<reference evidence="1" key="1">
    <citation type="journal article" date="2023" name="Mol. Phylogenet. Evol.">
        <title>Genome-scale phylogeny and comparative genomics of the fungal order Sordariales.</title>
        <authorList>
            <person name="Hensen N."/>
            <person name="Bonometti L."/>
            <person name="Westerberg I."/>
            <person name="Brannstrom I.O."/>
            <person name="Guillou S."/>
            <person name="Cros-Aarteil S."/>
            <person name="Calhoun S."/>
            <person name="Haridas S."/>
            <person name="Kuo A."/>
            <person name="Mondo S."/>
            <person name="Pangilinan J."/>
            <person name="Riley R."/>
            <person name="LaButti K."/>
            <person name="Andreopoulos B."/>
            <person name="Lipzen A."/>
            <person name="Chen C."/>
            <person name="Yan M."/>
            <person name="Daum C."/>
            <person name="Ng V."/>
            <person name="Clum A."/>
            <person name="Steindorff A."/>
            <person name="Ohm R.A."/>
            <person name="Martin F."/>
            <person name="Silar P."/>
            <person name="Natvig D.O."/>
            <person name="Lalanne C."/>
            <person name="Gautier V."/>
            <person name="Ament-Velasquez S.L."/>
            <person name="Kruys A."/>
            <person name="Hutchinson M.I."/>
            <person name="Powell A.J."/>
            <person name="Barry K."/>
            <person name="Miller A.N."/>
            <person name="Grigoriev I.V."/>
            <person name="Debuchy R."/>
            <person name="Gladieux P."/>
            <person name="Hiltunen Thoren M."/>
            <person name="Johannesson H."/>
        </authorList>
    </citation>
    <scope>NUCLEOTIDE SEQUENCE</scope>
    <source>
        <strain evidence="1">PSN293</strain>
    </source>
</reference>
<protein>
    <submittedName>
        <fullName evidence="1">Uncharacterized protein</fullName>
    </submittedName>
</protein>
<feature type="non-terminal residue" evidence="1">
    <location>
        <position position="1"/>
    </location>
</feature>
<comment type="caution">
    <text evidence="1">The sequence shown here is derived from an EMBL/GenBank/DDBJ whole genome shotgun (WGS) entry which is preliminary data.</text>
</comment>
<name>A0AAN6XTN0_9PEZI</name>
<proteinExistence type="predicted"/>
<evidence type="ECO:0000313" key="1">
    <source>
        <dbReference type="EMBL" id="KAK4206396.1"/>
    </source>
</evidence>
<organism evidence="1 2">
    <name type="scientific">Rhypophila decipiens</name>
    <dbReference type="NCBI Taxonomy" id="261697"/>
    <lineage>
        <taxon>Eukaryota</taxon>
        <taxon>Fungi</taxon>
        <taxon>Dikarya</taxon>
        <taxon>Ascomycota</taxon>
        <taxon>Pezizomycotina</taxon>
        <taxon>Sordariomycetes</taxon>
        <taxon>Sordariomycetidae</taxon>
        <taxon>Sordariales</taxon>
        <taxon>Naviculisporaceae</taxon>
        <taxon>Rhypophila</taxon>
    </lineage>
</organism>
<feature type="non-terminal residue" evidence="1">
    <location>
        <position position="67"/>
    </location>
</feature>
<keyword evidence="2" id="KW-1185">Reference proteome</keyword>